<dbReference type="Proteomes" id="UP000029981">
    <property type="component" value="Chromosome 6"/>
</dbReference>
<dbReference type="Gramene" id="KGN46877">
    <property type="protein sequence ID" value="KGN46877"/>
    <property type="gene ID" value="Csa_6G148190"/>
</dbReference>
<dbReference type="AlphaFoldDB" id="A0A0A0KEP2"/>
<proteinExistence type="predicted"/>
<sequence length="83" mass="9406">MAGRVLGFGFSFAFLFLQLNGVGIESMLAYSDTARSNNLEEKRTEIPYRRRWMVEEGATAPEERVAAMDDGRRGCLQFARPEN</sequence>
<reference evidence="2 3" key="3">
    <citation type="journal article" date="2010" name="BMC Genomics">
        <title>Transcriptome sequencing and comparative analysis of cucumber flowers with different sex types.</title>
        <authorList>
            <person name="Guo S."/>
            <person name="Zheng Y."/>
            <person name="Joung J.G."/>
            <person name="Liu S."/>
            <person name="Zhang Z."/>
            <person name="Crasta O.R."/>
            <person name="Sobral B.W."/>
            <person name="Xu Y."/>
            <person name="Huang S."/>
            <person name="Fei Z."/>
        </authorList>
    </citation>
    <scope>NUCLEOTIDE SEQUENCE [LARGE SCALE GENOMIC DNA]</scope>
    <source>
        <strain evidence="3">cv. 9930</strain>
    </source>
</reference>
<dbReference type="EMBL" id="CM002927">
    <property type="protein sequence ID" value="KGN46877.1"/>
    <property type="molecule type" value="Genomic_DNA"/>
</dbReference>
<organism evidence="2 3">
    <name type="scientific">Cucumis sativus</name>
    <name type="common">Cucumber</name>
    <dbReference type="NCBI Taxonomy" id="3659"/>
    <lineage>
        <taxon>Eukaryota</taxon>
        <taxon>Viridiplantae</taxon>
        <taxon>Streptophyta</taxon>
        <taxon>Embryophyta</taxon>
        <taxon>Tracheophyta</taxon>
        <taxon>Spermatophyta</taxon>
        <taxon>Magnoliopsida</taxon>
        <taxon>eudicotyledons</taxon>
        <taxon>Gunneridae</taxon>
        <taxon>Pentapetalae</taxon>
        <taxon>rosids</taxon>
        <taxon>fabids</taxon>
        <taxon>Cucurbitales</taxon>
        <taxon>Cucurbitaceae</taxon>
        <taxon>Benincaseae</taxon>
        <taxon>Cucumis</taxon>
    </lineage>
</organism>
<accession>A0A0A0KEP2</accession>
<evidence type="ECO:0008006" key="4">
    <source>
        <dbReference type="Google" id="ProtNLM"/>
    </source>
</evidence>
<reference evidence="2 3" key="2">
    <citation type="journal article" date="2009" name="PLoS ONE">
        <title>An integrated genetic and cytogenetic map of the cucumber genome.</title>
        <authorList>
            <person name="Ren Y."/>
            <person name="Zhang Z."/>
            <person name="Liu J."/>
            <person name="Staub J.E."/>
            <person name="Han Y."/>
            <person name="Cheng Z."/>
            <person name="Li X."/>
            <person name="Lu J."/>
            <person name="Miao H."/>
            <person name="Kang H."/>
            <person name="Xie B."/>
            <person name="Gu X."/>
            <person name="Wang X."/>
            <person name="Du Y."/>
            <person name="Jin W."/>
            <person name="Huang S."/>
        </authorList>
    </citation>
    <scope>NUCLEOTIDE SEQUENCE [LARGE SCALE GENOMIC DNA]</scope>
    <source>
        <strain evidence="3">cv. 9930</strain>
    </source>
</reference>
<feature type="signal peptide" evidence="1">
    <location>
        <begin position="1"/>
        <end position="21"/>
    </location>
</feature>
<reference evidence="2 3" key="4">
    <citation type="journal article" date="2011" name="BMC Genomics">
        <title>RNA-Seq improves annotation of protein-coding genes in the cucumber genome.</title>
        <authorList>
            <person name="Li Z."/>
            <person name="Zhang Z."/>
            <person name="Yan P."/>
            <person name="Huang S."/>
            <person name="Fei Z."/>
            <person name="Lin K."/>
        </authorList>
    </citation>
    <scope>NUCLEOTIDE SEQUENCE [LARGE SCALE GENOMIC DNA]</scope>
    <source>
        <strain evidence="3">cv. 9930</strain>
    </source>
</reference>
<name>A0A0A0KEP2_CUCSA</name>
<gene>
    <name evidence="2" type="ORF">Csa_6G148190</name>
</gene>
<keyword evidence="3" id="KW-1185">Reference proteome</keyword>
<reference evidence="2 3" key="1">
    <citation type="journal article" date="2009" name="Nat. Genet.">
        <title>The genome of the cucumber, Cucumis sativus L.</title>
        <authorList>
            <person name="Huang S."/>
            <person name="Li R."/>
            <person name="Zhang Z."/>
            <person name="Li L."/>
            <person name="Gu X."/>
            <person name="Fan W."/>
            <person name="Lucas W.J."/>
            <person name="Wang X."/>
            <person name="Xie B."/>
            <person name="Ni P."/>
            <person name="Ren Y."/>
            <person name="Zhu H."/>
            <person name="Li J."/>
            <person name="Lin K."/>
            <person name="Jin W."/>
            <person name="Fei Z."/>
            <person name="Li G."/>
            <person name="Staub J."/>
            <person name="Kilian A."/>
            <person name="van der Vossen E.A."/>
            <person name="Wu Y."/>
            <person name="Guo J."/>
            <person name="He J."/>
            <person name="Jia Z."/>
            <person name="Ren Y."/>
            <person name="Tian G."/>
            <person name="Lu Y."/>
            <person name="Ruan J."/>
            <person name="Qian W."/>
            <person name="Wang M."/>
            <person name="Huang Q."/>
            <person name="Li B."/>
            <person name="Xuan Z."/>
            <person name="Cao J."/>
            <person name="Asan"/>
            <person name="Wu Z."/>
            <person name="Zhang J."/>
            <person name="Cai Q."/>
            <person name="Bai Y."/>
            <person name="Zhao B."/>
            <person name="Han Y."/>
            <person name="Li Y."/>
            <person name="Li X."/>
            <person name="Wang S."/>
            <person name="Shi Q."/>
            <person name="Liu S."/>
            <person name="Cho W.K."/>
            <person name="Kim J.Y."/>
            <person name="Xu Y."/>
            <person name="Heller-Uszynska K."/>
            <person name="Miao H."/>
            <person name="Cheng Z."/>
            <person name="Zhang S."/>
            <person name="Wu J."/>
            <person name="Yang Y."/>
            <person name="Kang H."/>
            <person name="Li M."/>
            <person name="Liang H."/>
            <person name="Ren X."/>
            <person name="Shi Z."/>
            <person name="Wen M."/>
            <person name="Jian M."/>
            <person name="Yang H."/>
            <person name="Zhang G."/>
            <person name="Yang Z."/>
            <person name="Chen R."/>
            <person name="Liu S."/>
            <person name="Li J."/>
            <person name="Ma L."/>
            <person name="Liu H."/>
            <person name="Zhou Y."/>
            <person name="Zhao J."/>
            <person name="Fang X."/>
            <person name="Li G."/>
            <person name="Fang L."/>
            <person name="Li Y."/>
            <person name="Liu D."/>
            <person name="Zheng H."/>
            <person name="Zhang Y."/>
            <person name="Qin N."/>
            <person name="Li Z."/>
            <person name="Yang G."/>
            <person name="Yang S."/>
            <person name="Bolund L."/>
            <person name="Kristiansen K."/>
            <person name="Zheng H."/>
            <person name="Li S."/>
            <person name="Zhang X."/>
            <person name="Yang H."/>
            <person name="Wang J."/>
            <person name="Sun R."/>
            <person name="Zhang B."/>
            <person name="Jiang S."/>
            <person name="Wang J."/>
            <person name="Du Y."/>
            <person name="Li S."/>
        </authorList>
    </citation>
    <scope>NUCLEOTIDE SEQUENCE [LARGE SCALE GENOMIC DNA]</scope>
    <source>
        <strain evidence="3">cv. 9930</strain>
    </source>
</reference>
<feature type="chain" id="PRO_5001972047" description="Secreted protein" evidence="1">
    <location>
        <begin position="22"/>
        <end position="83"/>
    </location>
</feature>
<evidence type="ECO:0000313" key="2">
    <source>
        <dbReference type="EMBL" id="KGN46877.1"/>
    </source>
</evidence>
<keyword evidence="1" id="KW-0732">Signal</keyword>
<protein>
    <recommendedName>
        <fullName evidence="4">Secreted protein</fullName>
    </recommendedName>
</protein>
<evidence type="ECO:0000313" key="3">
    <source>
        <dbReference type="Proteomes" id="UP000029981"/>
    </source>
</evidence>
<evidence type="ECO:0000256" key="1">
    <source>
        <dbReference type="SAM" id="SignalP"/>
    </source>
</evidence>